<dbReference type="KEGG" id="xcb:XC_3617"/>
<evidence type="ECO:0000313" key="6">
    <source>
        <dbReference type="EMBL" id="AAY50659.1"/>
    </source>
</evidence>
<dbReference type="InterPro" id="IPR015422">
    <property type="entry name" value="PyrdxlP-dep_Trfase_small"/>
</dbReference>
<dbReference type="GO" id="GO:0008483">
    <property type="term" value="F:transaminase activity"/>
    <property type="evidence" value="ECO:0007669"/>
    <property type="project" value="UniProtKB-KW"/>
</dbReference>
<dbReference type="Proteomes" id="UP000000420">
    <property type="component" value="Chromosome"/>
</dbReference>
<evidence type="ECO:0000256" key="4">
    <source>
        <dbReference type="PIRSR" id="PIRSR000390-2"/>
    </source>
</evidence>
<dbReference type="AlphaFoldDB" id="A0A0H2XB47"/>
<feature type="modified residue" description="N6-(pyridoxal phosphate)lysine" evidence="4">
    <location>
        <position position="190"/>
    </location>
</feature>
<dbReference type="Pfam" id="PF01041">
    <property type="entry name" value="DegT_DnrJ_EryC1"/>
    <property type="match status" value="1"/>
</dbReference>
<evidence type="ECO:0000256" key="3">
    <source>
        <dbReference type="PIRSR" id="PIRSR000390-1"/>
    </source>
</evidence>
<dbReference type="InterPro" id="IPR015424">
    <property type="entry name" value="PyrdxlP-dep_Trfase"/>
</dbReference>
<dbReference type="HOGENOM" id="CLU_033332_6_0_6"/>
<dbReference type="EMBL" id="CP000050">
    <property type="protein sequence ID" value="AAY50659.1"/>
    <property type="molecule type" value="Genomic_DNA"/>
</dbReference>
<evidence type="ECO:0000256" key="1">
    <source>
        <dbReference type="ARBA" id="ARBA00022898"/>
    </source>
</evidence>
<reference evidence="6 7" key="1">
    <citation type="journal article" date="2005" name="Genome Res.">
        <title>Comparative and functional genomic analyses of the pathogenicity of phytopathogen Xanthomonas campestris pv. campestris.</title>
        <authorList>
            <person name="Qian W."/>
            <person name="Jia Y."/>
            <person name="Ren S.X."/>
            <person name="He Y.Q."/>
            <person name="Feng J.X."/>
            <person name="Lu L.F."/>
            <person name="Sun Q."/>
            <person name="Ying G."/>
            <person name="Tang D.J."/>
            <person name="Tang H."/>
            <person name="Wu W."/>
            <person name="Hao P."/>
            <person name="Wang L."/>
            <person name="Jiang B.L."/>
            <person name="Zeng S."/>
            <person name="Gu W.Y."/>
            <person name="Lu G."/>
            <person name="Rong L."/>
            <person name="Tian Y."/>
            <person name="Yao Z."/>
            <person name="Fu G."/>
            <person name="Chen B."/>
            <person name="Fang R."/>
            <person name="Qiang B."/>
            <person name="Chen Z."/>
            <person name="Zhao G.P."/>
            <person name="Tang J.L."/>
            <person name="He C."/>
        </authorList>
    </citation>
    <scope>NUCLEOTIDE SEQUENCE [LARGE SCALE GENOMIC DNA]</scope>
    <source>
        <strain evidence="6 7">8004</strain>
    </source>
</reference>
<protein>
    <submittedName>
        <fullName evidence="6">Aminotransferase</fullName>
    </submittedName>
</protein>
<gene>
    <name evidence="6" type="ordered locus">XC_3617</name>
</gene>
<dbReference type="CDD" id="cd00616">
    <property type="entry name" value="AHBA_syn"/>
    <property type="match status" value="1"/>
</dbReference>
<dbReference type="FunFam" id="3.40.640.10:FF:000123">
    <property type="entry name" value="DegT/DnrJ/EryC1/StrS family aminotransferase"/>
    <property type="match status" value="1"/>
</dbReference>
<keyword evidence="6" id="KW-0808">Transferase</keyword>
<dbReference type="PIRSF" id="PIRSF000390">
    <property type="entry name" value="PLP_StrS"/>
    <property type="match status" value="1"/>
</dbReference>
<dbReference type="RefSeq" id="WP_011035860.1">
    <property type="nucleotide sequence ID" value="NC_007086.1"/>
</dbReference>
<evidence type="ECO:0000256" key="2">
    <source>
        <dbReference type="ARBA" id="ARBA00037999"/>
    </source>
</evidence>
<dbReference type="InterPro" id="IPR000653">
    <property type="entry name" value="DegT/StrS_aminotransferase"/>
</dbReference>
<dbReference type="GO" id="GO:0030170">
    <property type="term" value="F:pyridoxal phosphate binding"/>
    <property type="evidence" value="ECO:0007669"/>
    <property type="project" value="TreeGrafter"/>
</dbReference>
<evidence type="ECO:0000313" key="7">
    <source>
        <dbReference type="Proteomes" id="UP000000420"/>
    </source>
</evidence>
<dbReference type="Gene3D" id="3.90.1150.10">
    <property type="entry name" value="Aspartate Aminotransferase, domain 1"/>
    <property type="match status" value="1"/>
</dbReference>
<proteinExistence type="inferred from homology"/>
<dbReference type="PANTHER" id="PTHR30244">
    <property type="entry name" value="TRANSAMINASE"/>
    <property type="match status" value="1"/>
</dbReference>
<evidence type="ECO:0000256" key="5">
    <source>
        <dbReference type="RuleBase" id="RU004508"/>
    </source>
</evidence>
<dbReference type="Gene3D" id="3.40.640.10">
    <property type="entry name" value="Type I PLP-dependent aspartate aminotransferase-like (Major domain)"/>
    <property type="match status" value="1"/>
</dbReference>
<organism evidence="6 7">
    <name type="scientific">Xanthomonas campestris pv. campestris (strain 8004)</name>
    <dbReference type="NCBI Taxonomy" id="314565"/>
    <lineage>
        <taxon>Bacteria</taxon>
        <taxon>Pseudomonadati</taxon>
        <taxon>Pseudomonadota</taxon>
        <taxon>Gammaproteobacteria</taxon>
        <taxon>Lysobacterales</taxon>
        <taxon>Lysobacteraceae</taxon>
        <taxon>Xanthomonas</taxon>
    </lineage>
</organism>
<name>A0A0H2XB47_XANC8</name>
<dbReference type="InterPro" id="IPR015421">
    <property type="entry name" value="PyrdxlP-dep_Trfase_major"/>
</dbReference>
<comment type="similarity">
    <text evidence="2 5">Belongs to the DegT/DnrJ/EryC1 family.</text>
</comment>
<dbReference type="PANTHER" id="PTHR30244:SF36">
    <property type="entry name" value="3-OXO-GLUCOSE-6-PHOSPHATE:GLUTAMATE AMINOTRANSFERASE"/>
    <property type="match status" value="1"/>
</dbReference>
<keyword evidence="1 4" id="KW-0663">Pyridoxal phosphate</keyword>
<dbReference type="GO" id="GO:0000271">
    <property type="term" value="P:polysaccharide biosynthetic process"/>
    <property type="evidence" value="ECO:0007669"/>
    <property type="project" value="TreeGrafter"/>
</dbReference>
<keyword evidence="6" id="KW-0032">Aminotransferase</keyword>
<dbReference type="SUPFAM" id="SSF53383">
    <property type="entry name" value="PLP-dependent transferases"/>
    <property type="match status" value="1"/>
</dbReference>
<sequence>MDALIPVNSLSRHIAPLQDKLSQIAGDIIASGYYVLGPNVKAFEQEFAGYCGARHCVSVANGTDALELSLKALGIGQGDRVAVVANAAMYGTSAVLACGAAPIFVDTGAGTGLMSVAALEAALAGKTTPKAVIVTHLYGQLAEIEAIVALCHARGIKVVEDCAQAHGAERNGRRAGSFGDIASFSFYPTKNLGALGDGGAIVTGDDALATRAAQLRQYGWTAKYTNSLRGGRNSRLDELQAAMLRHMLTSLDGWNQRRRDIANRYARGLSNPKIASAGVVGADNVAHLYVVRCDQRDALRAHLQAAGVQTEVHYPLCDHRQPCHEGAFDSVALPNTEADAICVMTLPCFPELTDEEVDQVIDACNRF</sequence>
<accession>A0A0H2XB47</accession>
<feature type="active site" description="Proton acceptor" evidence="3">
    <location>
        <position position="190"/>
    </location>
</feature>